<feature type="non-terminal residue" evidence="1">
    <location>
        <position position="107"/>
    </location>
</feature>
<organism evidence="1">
    <name type="scientific">Tanacetum cinerariifolium</name>
    <name type="common">Dalmatian daisy</name>
    <name type="synonym">Chrysanthemum cinerariifolium</name>
    <dbReference type="NCBI Taxonomy" id="118510"/>
    <lineage>
        <taxon>Eukaryota</taxon>
        <taxon>Viridiplantae</taxon>
        <taxon>Streptophyta</taxon>
        <taxon>Embryophyta</taxon>
        <taxon>Tracheophyta</taxon>
        <taxon>Spermatophyta</taxon>
        <taxon>Magnoliopsida</taxon>
        <taxon>eudicotyledons</taxon>
        <taxon>Gunneridae</taxon>
        <taxon>Pentapetalae</taxon>
        <taxon>asterids</taxon>
        <taxon>campanulids</taxon>
        <taxon>Asterales</taxon>
        <taxon>Asteraceae</taxon>
        <taxon>Asteroideae</taxon>
        <taxon>Anthemideae</taxon>
        <taxon>Anthemidinae</taxon>
        <taxon>Tanacetum</taxon>
    </lineage>
</organism>
<dbReference type="EMBL" id="BKCJ011782672">
    <property type="protein sequence ID" value="GFD52473.1"/>
    <property type="molecule type" value="Genomic_DNA"/>
</dbReference>
<name>A0A699X097_TANCI</name>
<proteinExistence type="predicted"/>
<sequence>AALANGQRAGSSQRTGLGYCHALHHRVGQAAVLSYAPGYYGAGARAGPVYLHRVCSIATYNGAAHYAPAYLGGGAAAGRVAVHRIEPAHRGVASDGRGAFGLSHGDV</sequence>
<gene>
    <name evidence="1" type="ORF">Tci_924442</name>
</gene>
<evidence type="ECO:0000313" key="1">
    <source>
        <dbReference type="EMBL" id="GFD52473.1"/>
    </source>
</evidence>
<accession>A0A699X097</accession>
<feature type="non-terminal residue" evidence="1">
    <location>
        <position position="1"/>
    </location>
</feature>
<comment type="caution">
    <text evidence="1">The sequence shown here is derived from an EMBL/GenBank/DDBJ whole genome shotgun (WGS) entry which is preliminary data.</text>
</comment>
<dbReference type="AlphaFoldDB" id="A0A699X097"/>
<reference evidence="1" key="1">
    <citation type="journal article" date="2019" name="Sci. Rep.">
        <title>Draft genome of Tanacetum cinerariifolium, the natural source of mosquito coil.</title>
        <authorList>
            <person name="Yamashiro T."/>
            <person name="Shiraishi A."/>
            <person name="Satake H."/>
            <person name="Nakayama K."/>
        </authorList>
    </citation>
    <scope>NUCLEOTIDE SEQUENCE</scope>
</reference>
<protein>
    <submittedName>
        <fullName evidence="1">Uncharacterized protein</fullName>
    </submittedName>
</protein>